<keyword evidence="2" id="KW-1185">Reference proteome</keyword>
<reference evidence="1 2" key="1">
    <citation type="journal article" date="2019" name="Sci. Rep.">
        <title>A multi-omics analysis of the grapevine pathogen Lasiodiplodia theobromae reveals that temperature affects the expression of virulence- and pathogenicity-related genes.</title>
        <authorList>
            <person name="Felix C."/>
            <person name="Meneses R."/>
            <person name="Goncalves M.F.M."/>
            <person name="Tilleman L."/>
            <person name="Duarte A.S."/>
            <person name="Jorrin-Novo J.V."/>
            <person name="Van de Peer Y."/>
            <person name="Deforce D."/>
            <person name="Van Nieuwerburgh F."/>
            <person name="Esteves A.C."/>
            <person name="Alves A."/>
        </authorList>
    </citation>
    <scope>NUCLEOTIDE SEQUENCE [LARGE SCALE GENOMIC DNA]</scope>
    <source>
        <strain evidence="1 2">LA-SOL3</strain>
    </source>
</reference>
<dbReference type="OrthoDB" id="5422692at2759"/>
<accession>A0A5N5D664</accession>
<name>A0A5N5D664_9PEZI</name>
<gene>
    <name evidence="1" type="ORF">DBV05_g8077</name>
</gene>
<comment type="caution">
    <text evidence="1">The sequence shown here is derived from an EMBL/GenBank/DDBJ whole genome shotgun (WGS) entry which is preliminary data.</text>
</comment>
<organism evidence="1 2">
    <name type="scientific">Lasiodiplodia theobromae</name>
    <dbReference type="NCBI Taxonomy" id="45133"/>
    <lineage>
        <taxon>Eukaryota</taxon>
        <taxon>Fungi</taxon>
        <taxon>Dikarya</taxon>
        <taxon>Ascomycota</taxon>
        <taxon>Pezizomycotina</taxon>
        <taxon>Dothideomycetes</taxon>
        <taxon>Dothideomycetes incertae sedis</taxon>
        <taxon>Botryosphaeriales</taxon>
        <taxon>Botryosphaeriaceae</taxon>
        <taxon>Lasiodiplodia</taxon>
    </lineage>
</organism>
<dbReference type="EMBL" id="VCHE01000062">
    <property type="protein sequence ID" value="KAB2573249.1"/>
    <property type="molecule type" value="Genomic_DNA"/>
</dbReference>
<dbReference type="AlphaFoldDB" id="A0A5N5D664"/>
<dbReference type="Proteomes" id="UP000325902">
    <property type="component" value="Unassembled WGS sequence"/>
</dbReference>
<evidence type="ECO:0000313" key="2">
    <source>
        <dbReference type="Proteomes" id="UP000325902"/>
    </source>
</evidence>
<protein>
    <submittedName>
        <fullName evidence="1">Uncharacterized protein</fullName>
    </submittedName>
</protein>
<sequence>MFHNSSLYNPPENWSGPVFKIRNDYPTPLEAATNNKIGRVPGIPDPSIPPPVKDPMLDAPWTLVDFAKDPLRYCDIVKEYCFEGNVNNNFNVHENKVRNWYHASWMNYGDNGREPLSGLTFERPTPTLELSENQHRVLQTWAIGFFNSVAFTVFGTMWADPSNPKWDADIKFPKGSCVFKVKLNQ</sequence>
<evidence type="ECO:0000313" key="1">
    <source>
        <dbReference type="EMBL" id="KAB2573249.1"/>
    </source>
</evidence>
<proteinExistence type="predicted"/>